<evidence type="ECO:0000313" key="4">
    <source>
        <dbReference type="Proteomes" id="UP000515561"/>
    </source>
</evidence>
<comment type="similarity">
    <text evidence="1">Belongs to the polypeptide deformylase family.</text>
</comment>
<evidence type="ECO:0000256" key="2">
    <source>
        <dbReference type="ARBA" id="ARBA00023004"/>
    </source>
</evidence>
<evidence type="ECO:0000256" key="1">
    <source>
        <dbReference type="ARBA" id="ARBA00010759"/>
    </source>
</evidence>
<keyword evidence="2" id="KW-0408">Iron</keyword>
<dbReference type="CDD" id="cd00487">
    <property type="entry name" value="Pep_deformylase"/>
    <property type="match status" value="1"/>
</dbReference>
<proteinExistence type="inferred from homology"/>
<protein>
    <submittedName>
        <fullName evidence="3">Peptide deformylase</fullName>
    </submittedName>
</protein>
<dbReference type="PIRSF" id="PIRSF004749">
    <property type="entry name" value="Pep_def"/>
    <property type="match status" value="1"/>
</dbReference>
<dbReference type="PANTHER" id="PTHR10458:SF22">
    <property type="entry name" value="PEPTIDE DEFORMYLASE"/>
    <property type="match status" value="1"/>
</dbReference>
<dbReference type="GO" id="GO:0042586">
    <property type="term" value="F:peptide deformylase activity"/>
    <property type="evidence" value="ECO:0007669"/>
    <property type="project" value="InterPro"/>
</dbReference>
<accession>A0A6S6R0J7</accession>
<dbReference type="Pfam" id="PF01327">
    <property type="entry name" value="Pep_deformylase"/>
    <property type="match status" value="1"/>
</dbReference>
<dbReference type="InterPro" id="IPR023635">
    <property type="entry name" value="Peptide_deformylase"/>
</dbReference>
<dbReference type="Gene3D" id="3.90.45.10">
    <property type="entry name" value="Peptide deformylase"/>
    <property type="match status" value="1"/>
</dbReference>
<dbReference type="SUPFAM" id="SSF56420">
    <property type="entry name" value="Peptide deformylase"/>
    <property type="match status" value="1"/>
</dbReference>
<dbReference type="Proteomes" id="UP000515561">
    <property type="component" value="Chromosome"/>
</dbReference>
<name>A0A6S6R0J7_9FIRM</name>
<organism evidence="3 4">
    <name type="scientific">Anaerocolumna cellulosilytica</name>
    <dbReference type="NCBI Taxonomy" id="433286"/>
    <lineage>
        <taxon>Bacteria</taxon>
        <taxon>Bacillati</taxon>
        <taxon>Bacillota</taxon>
        <taxon>Clostridia</taxon>
        <taxon>Lachnospirales</taxon>
        <taxon>Lachnospiraceae</taxon>
        <taxon>Anaerocolumna</taxon>
    </lineage>
</organism>
<sequence>MIKEIVKDQEKLKAPCKKATKNDLGLIKDLIDTAEFHKERCLGLAANQLGYDKCIIIVADMEGKWISMVNPIIIHKSTEQYSHEESCLSLDGYRKVTRFKSVDVIYFDKKMKIQKMRYFGRLAAEIQHEIDHLNGILI</sequence>
<dbReference type="PANTHER" id="PTHR10458">
    <property type="entry name" value="PEPTIDE DEFORMYLASE"/>
    <property type="match status" value="1"/>
</dbReference>
<evidence type="ECO:0000313" key="3">
    <source>
        <dbReference type="EMBL" id="BCJ93072.1"/>
    </source>
</evidence>
<reference evidence="3 4" key="1">
    <citation type="journal article" date="2016" name="Int. J. Syst. Evol. Microbiol.">
        <title>Descriptions of Anaerotaenia torta gen. nov., sp. nov. and Anaerocolumna cellulosilytica gen. nov., sp. nov. isolated from a methanogenic reactor of cattle waste.</title>
        <authorList>
            <person name="Uek A."/>
            <person name="Ohtaki Y."/>
            <person name="Kaku N."/>
            <person name="Ueki K."/>
        </authorList>
    </citation>
    <scope>NUCLEOTIDE SEQUENCE [LARGE SCALE GENOMIC DNA]</scope>
    <source>
        <strain evidence="3 4">SN021</strain>
    </source>
</reference>
<dbReference type="PRINTS" id="PR01576">
    <property type="entry name" value="PDEFORMYLASE"/>
</dbReference>
<keyword evidence="4" id="KW-1185">Reference proteome</keyword>
<dbReference type="AlphaFoldDB" id="A0A6S6R0J7"/>
<gene>
    <name evidence="3" type="primary">fms</name>
    <name evidence="3" type="ORF">acsn021_06410</name>
</gene>
<dbReference type="EMBL" id="AP023367">
    <property type="protein sequence ID" value="BCJ93072.1"/>
    <property type="molecule type" value="Genomic_DNA"/>
</dbReference>
<dbReference type="RefSeq" id="WP_184096031.1">
    <property type="nucleotide sequence ID" value="NZ_AP023367.1"/>
</dbReference>
<dbReference type="InterPro" id="IPR036821">
    <property type="entry name" value="Peptide_deformylase_sf"/>
</dbReference>
<dbReference type="KEGG" id="acel:acsn021_06410"/>